<name>A0A379TVX3_SALDZ</name>
<protein>
    <submittedName>
        <fullName evidence="1">Uncharacterized protein</fullName>
    </submittedName>
</protein>
<reference evidence="1 2" key="1">
    <citation type="submission" date="2018-06" db="EMBL/GenBank/DDBJ databases">
        <authorList>
            <consortium name="Pathogen Informatics"/>
            <person name="Doyle S."/>
        </authorList>
    </citation>
    <scope>NUCLEOTIDE SEQUENCE [LARGE SCALE GENOMIC DNA]</scope>
    <source>
        <strain evidence="1 2">NCTC10060</strain>
    </source>
</reference>
<evidence type="ECO:0000313" key="2">
    <source>
        <dbReference type="Proteomes" id="UP000254633"/>
    </source>
</evidence>
<evidence type="ECO:0000313" key="1">
    <source>
        <dbReference type="EMBL" id="SUG54356.1"/>
    </source>
</evidence>
<accession>A0A379TVX3</accession>
<dbReference type="AlphaFoldDB" id="A0A379TVX3"/>
<dbReference type="EMBL" id="UGXH01000003">
    <property type="protein sequence ID" value="SUG54356.1"/>
    <property type="molecule type" value="Genomic_DNA"/>
</dbReference>
<proteinExistence type="predicted"/>
<sequence>MYHRGGEINHSPGTHRCGISLRQKNPDTITHPVLNSNVINQSCSAGRIRQNMTYQPDFPGYGLTIQIRIRENEPGRVSVELHPDRIVILYRANSNKHTCKL</sequence>
<dbReference type="Proteomes" id="UP000254633">
    <property type="component" value="Unassembled WGS sequence"/>
</dbReference>
<organism evidence="1 2">
    <name type="scientific">Salmonella diarizonae</name>
    <dbReference type="NCBI Taxonomy" id="59204"/>
    <lineage>
        <taxon>Bacteria</taxon>
        <taxon>Pseudomonadati</taxon>
        <taxon>Pseudomonadota</taxon>
        <taxon>Gammaproteobacteria</taxon>
        <taxon>Enterobacterales</taxon>
        <taxon>Enterobacteriaceae</taxon>
        <taxon>Salmonella</taxon>
    </lineage>
</organism>
<gene>
    <name evidence="1" type="ORF">NCTC10060_01445</name>
</gene>